<evidence type="ECO:0000313" key="1">
    <source>
        <dbReference type="EMBL" id="KAK4035809.1"/>
    </source>
</evidence>
<proteinExistence type="predicted"/>
<organism evidence="1 2">
    <name type="scientific">Daphnia magna</name>
    <dbReference type="NCBI Taxonomy" id="35525"/>
    <lineage>
        <taxon>Eukaryota</taxon>
        <taxon>Metazoa</taxon>
        <taxon>Ecdysozoa</taxon>
        <taxon>Arthropoda</taxon>
        <taxon>Crustacea</taxon>
        <taxon>Branchiopoda</taxon>
        <taxon>Diplostraca</taxon>
        <taxon>Cladocera</taxon>
        <taxon>Anomopoda</taxon>
        <taxon>Daphniidae</taxon>
        <taxon>Daphnia</taxon>
    </lineage>
</organism>
<keyword evidence="2" id="KW-1185">Reference proteome</keyword>
<comment type="caution">
    <text evidence="1">The sequence shown here is derived from an EMBL/GenBank/DDBJ whole genome shotgun (WGS) entry which is preliminary data.</text>
</comment>
<sequence>MTQVDNGAYIVALHPYSRQNFSKIKKSYCQDKIGKNGGSGREGVGGHAFTSPSFPILVYKPLQPPPPTTRIIRFDNRVGLAIHSFLSRRQL</sequence>
<evidence type="ECO:0000313" key="2">
    <source>
        <dbReference type="Proteomes" id="UP001234178"/>
    </source>
</evidence>
<name>A0ABR0B287_9CRUS</name>
<accession>A0ABR0B287</accession>
<reference evidence="1 2" key="1">
    <citation type="journal article" date="2023" name="Nucleic Acids Res.">
        <title>The hologenome of Daphnia magna reveals possible DNA methylation and microbiome-mediated evolution of the host genome.</title>
        <authorList>
            <person name="Chaturvedi A."/>
            <person name="Li X."/>
            <person name="Dhandapani V."/>
            <person name="Marshall H."/>
            <person name="Kissane S."/>
            <person name="Cuenca-Cambronero M."/>
            <person name="Asole G."/>
            <person name="Calvet F."/>
            <person name="Ruiz-Romero M."/>
            <person name="Marangio P."/>
            <person name="Guigo R."/>
            <person name="Rago D."/>
            <person name="Mirbahai L."/>
            <person name="Eastwood N."/>
            <person name="Colbourne J.K."/>
            <person name="Zhou J."/>
            <person name="Mallon E."/>
            <person name="Orsini L."/>
        </authorList>
    </citation>
    <scope>NUCLEOTIDE SEQUENCE [LARGE SCALE GENOMIC DNA]</scope>
    <source>
        <strain evidence="1">LRV0_1</strain>
    </source>
</reference>
<dbReference type="EMBL" id="JAOYFB010000040">
    <property type="protein sequence ID" value="KAK4035809.1"/>
    <property type="molecule type" value="Genomic_DNA"/>
</dbReference>
<gene>
    <name evidence="1" type="ORF">OUZ56_027891</name>
</gene>
<protein>
    <submittedName>
        <fullName evidence="1">Uncharacterized protein</fullName>
    </submittedName>
</protein>
<dbReference type="Proteomes" id="UP001234178">
    <property type="component" value="Unassembled WGS sequence"/>
</dbReference>